<evidence type="ECO:0000313" key="4">
    <source>
        <dbReference type="EMBL" id="MBB3207044.1"/>
    </source>
</evidence>
<reference evidence="4 5" key="1">
    <citation type="submission" date="2020-08" db="EMBL/GenBank/DDBJ databases">
        <title>Genomic Encyclopedia of Type Strains, Phase III (KMG-III): the genomes of soil and plant-associated and newly described type strains.</title>
        <authorList>
            <person name="Whitman W."/>
        </authorList>
    </citation>
    <scope>NUCLEOTIDE SEQUENCE [LARGE SCALE GENOMIC DNA]</scope>
    <source>
        <strain evidence="4 5">CECT 8075</strain>
    </source>
</reference>
<feature type="domain" description="Multidrug resistance protein MdtA-like barrel-sandwich hybrid" evidence="3">
    <location>
        <begin position="56"/>
        <end position="224"/>
    </location>
</feature>
<dbReference type="GO" id="GO:0015562">
    <property type="term" value="F:efflux transmembrane transporter activity"/>
    <property type="evidence" value="ECO:0007669"/>
    <property type="project" value="TreeGrafter"/>
</dbReference>
<dbReference type="AlphaFoldDB" id="A0A7W5DYV9"/>
<keyword evidence="1" id="KW-0175">Coiled coil</keyword>
<keyword evidence="2" id="KW-0732">Signal</keyword>
<accession>A0A7W5DYV9</accession>
<dbReference type="InterPro" id="IPR058625">
    <property type="entry name" value="MdtA-like_BSH"/>
</dbReference>
<feature type="signal peptide" evidence="2">
    <location>
        <begin position="1"/>
        <end position="31"/>
    </location>
</feature>
<sequence>MHFTPQYRRNALLAVVVVAASLSLTNAPATAQSSSQRLASPGQRVVADNCSVKYIRNVNIPAEVEGKIIELNFEEGMDIVAGDILAVIDDTAAKLALELKRAEETEAMLNADNDVNLEDARNSRELADAEAESHKKLYQEQAIPFWEMKKKELEAVRAALRIDLAEMQKKIALAQYVAKRNEREIAEYEQKRRRIVAPFDGYVETRVAQRGEWVQPGSPIATIVQLDRVRVEGVVDAIAFSGRVRAGLPVTVRVFSSSDRDRPVIVQSKLGFVSSELNLRRQVRIWVDIDNVKDENGAWIVKPGMQAEILFE</sequence>
<dbReference type="Gene3D" id="2.40.50.100">
    <property type="match status" value="1"/>
</dbReference>
<proteinExistence type="predicted"/>
<dbReference type="Proteomes" id="UP000536179">
    <property type="component" value="Unassembled WGS sequence"/>
</dbReference>
<feature type="coiled-coil region" evidence="1">
    <location>
        <begin position="85"/>
        <end position="191"/>
    </location>
</feature>
<dbReference type="SUPFAM" id="SSF111369">
    <property type="entry name" value="HlyD-like secretion proteins"/>
    <property type="match status" value="1"/>
</dbReference>
<organism evidence="4 5">
    <name type="scientific">Aporhodopirellula rubra</name>
    <dbReference type="NCBI Taxonomy" id="980271"/>
    <lineage>
        <taxon>Bacteria</taxon>
        <taxon>Pseudomonadati</taxon>
        <taxon>Planctomycetota</taxon>
        <taxon>Planctomycetia</taxon>
        <taxon>Pirellulales</taxon>
        <taxon>Pirellulaceae</taxon>
        <taxon>Aporhodopirellula</taxon>
    </lineage>
</organism>
<dbReference type="PANTHER" id="PTHR30469">
    <property type="entry name" value="MULTIDRUG RESISTANCE PROTEIN MDTA"/>
    <property type="match status" value="1"/>
</dbReference>
<comment type="caution">
    <text evidence="4">The sequence shown here is derived from an EMBL/GenBank/DDBJ whole genome shotgun (WGS) entry which is preliminary data.</text>
</comment>
<name>A0A7W5DYV9_9BACT</name>
<dbReference type="GO" id="GO:1990281">
    <property type="term" value="C:efflux pump complex"/>
    <property type="evidence" value="ECO:0007669"/>
    <property type="project" value="TreeGrafter"/>
</dbReference>
<dbReference type="Pfam" id="PF25917">
    <property type="entry name" value="BSH_RND"/>
    <property type="match status" value="1"/>
</dbReference>
<evidence type="ECO:0000256" key="2">
    <source>
        <dbReference type="SAM" id="SignalP"/>
    </source>
</evidence>
<evidence type="ECO:0000313" key="5">
    <source>
        <dbReference type="Proteomes" id="UP000536179"/>
    </source>
</evidence>
<dbReference type="EMBL" id="JACHXU010000009">
    <property type="protein sequence ID" value="MBB3207044.1"/>
    <property type="molecule type" value="Genomic_DNA"/>
</dbReference>
<gene>
    <name evidence="4" type="ORF">FHS27_002863</name>
</gene>
<feature type="chain" id="PRO_5030534951" evidence="2">
    <location>
        <begin position="32"/>
        <end position="312"/>
    </location>
</feature>
<evidence type="ECO:0000259" key="3">
    <source>
        <dbReference type="Pfam" id="PF25917"/>
    </source>
</evidence>
<protein>
    <submittedName>
        <fullName evidence="4">Multidrug resistance efflux pump</fullName>
    </submittedName>
</protein>
<dbReference type="RefSeq" id="WP_221225094.1">
    <property type="nucleotide sequence ID" value="NZ_JACHXU010000009.1"/>
</dbReference>
<dbReference type="Gene3D" id="2.40.30.170">
    <property type="match status" value="1"/>
</dbReference>
<evidence type="ECO:0000256" key="1">
    <source>
        <dbReference type="SAM" id="Coils"/>
    </source>
</evidence>
<keyword evidence="5" id="KW-1185">Reference proteome</keyword>
<dbReference type="Gene3D" id="1.10.287.470">
    <property type="entry name" value="Helix hairpin bin"/>
    <property type="match status" value="1"/>
</dbReference>
<dbReference type="PANTHER" id="PTHR30469:SF15">
    <property type="entry name" value="HLYD FAMILY OF SECRETION PROTEINS"/>
    <property type="match status" value="1"/>
</dbReference>